<organism evidence="1 2">
    <name type="scientific">Streptomyces thermospinosisporus</name>
    <dbReference type="NCBI Taxonomy" id="161482"/>
    <lineage>
        <taxon>Bacteria</taxon>
        <taxon>Bacillati</taxon>
        <taxon>Actinomycetota</taxon>
        <taxon>Actinomycetes</taxon>
        <taxon>Kitasatosporales</taxon>
        <taxon>Streptomycetaceae</taxon>
        <taxon>Streptomyces</taxon>
    </lineage>
</organism>
<reference evidence="1 2" key="1">
    <citation type="journal article" date="2019" name="Int. J. Syst. Evol. Microbiol.">
        <title>The Global Catalogue of Microorganisms (GCM) 10K type strain sequencing project: providing services to taxonomists for standard genome sequencing and annotation.</title>
        <authorList>
            <consortium name="The Broad Institute Genomics Platform"/>
            <consortium name="The Broad Institute Genome Sequencing Center for Infectious Disease"/>
            <person name="Wu L."/>
            <person name="Ma J."/>
        </authorList>
    </citation>
    <scope>NUCLEOTIDE SEQUENCE [LARGE SCALE GENOMIC DNA]</scope>
    <source>
        <strain evidence="1 2">JCM 11756</strain>
    </source>
</reference>
<keyword evidence="2" id="KW-1185">Reference proteome</keyword>
<name>A0ABN1Z511_9ACTN</name>
<evidence type="ECO:0000313" key="2">
    <source>
        <dbReference type="Proteomes" id="UP001500973"/>
    </source>
</evidence>
<dbReference type="Proteomes" id="UP001500973">
    <property type="component" value="Unassembled WGS sequence"/>
</dbReference>
<evidence type="ECO:0008006" key="3">
    <source>
        <dbReference type="Google" id="ProtNLM"/>
    </source>
</evidence>
<evidence type="ECO:0000313" key="1">
    <source>
        <dbReference type="EMBL" id="GAA1431873.1"/>
    </source>
</evidence>
<dbReference type="NCBIfam" id="NF033847">
    <property type="entry name" value="MCP_Sipho"/>
    <property type="match status" value="1"/>
</dbReference>
<sequence length="589" mass="63268">MAEELFSAPSDLTLTSDDDLRDLEARAVAEFERINNPEGEVDPETLQYALRLTDDLDRIRAELSVREVRAQREAEMKQARVAEQLSQLQARVHGTPAAQQQAEPAPAVDPEAIAAAAARGVTAGMAALMLDRKGGSVRPEEIARRATASLAETAAHAPKPPVKEQRLAITASVDIPGVARGGELSTFEAVVDVVGRKAKSMPVTRGNPSYQTVASIRNEFSHTVDSRTTPAEVEELFRYLTKRESGFDAEALVAAGGWCAPSEIRYDFFNIAGSSGMIDLPTFGVTRGGVQFPVSPSLADAIDGGAFAPFAEAFDNTSNPWLWTEADDIAAATGSPTKPCVRVPCPDFSEERLEAYGICLTAGNLANDAYPEATANMIRLLMAAHDHAINARLIALMVARSVGPTTIGGVTTDSAAPRIFNAAALAATDYRERYGMALEDTLEVVFPAWVREVIRADLAWKAGVDLLEVGNAQIDSYFTSRNVRPQWVDDWQVRGASQFGNSSVMTAWPQTVDFLIYAAGTFLHGNGMSLDLGVVRDSVLNETNDHTAAWSEEAHLVARVGHESRRYTVQFNVSGQAGGAVATPNGAHV</sequence>
<gene>
    <name evidence="1" type="ORF">GCM10009601_51800</name>
</gene>
<comment type="caution">
    <text evidence="1">The sequence shown here is derived from an EMBL/GenBank/DDBJ whole genome shotgun (WGS) entry which is preliminary data.</text>
</comment>
<dbReference type="EMBL" id="BAAAIZ010000090">
    <property type="protein sequence ID" value="GAA1431873.1"/>
    <property type="molecule type" value="Genomic_DNA"/>
</dbReference>
<accession>A0ABN1Z511</accession>
<dbReference type="RefSeq" id="WP_344015570.1">
    <property type="nucleotide sequence ID" value="NZ_BAAAIZ010000090.1"/>
</dbReference>
<dbReference type="InterPro" id="IPR047790">
    <property type="entry name" value="MCP_Sipho"/>
</dbReference>
<protein>
    <recommendedName>
        <fullName evidence="3">Major capsid protein</fullName>
    </recommendedName>
</protein>
<proteinExistence type="predicted"/>